<keyword evidence="3" id="KW-1185">Reference proteome</keyword>
<sequence>MIRQPRKSYAQAASKGAREGEKKTSQREENTPEVSPGLADLKDSLEALRDVRFLIQEFPTIIEAAKRCKQAKSRSCLTPFYATTTFTCQPELQVPPRK</sequence>
<feature type="compositionally biased region" description="Basic and acidic residues" evidence="1">
    <location>
        <begin position="16"/>
        <end position="30"/>
    </location>
</feature>
<protein>
    <submittedName>
        <fullName evidence="2">Uncharacterized protein</fullName>
    </submittedName>
</protein>
<feature type="region of interest" description="Disordered" evidence="1">
    <location>
        <begin position="1"/>
        <end position="39"/>
    </location>
</feature>
<dbReference type="AlphaFoldDB" id="A0A4Y2J004"/>
<dbReference type="Proteomes" id="UP000499080">
    <property type="component" value="Unassembled WGS sequence"/>
</dbReference>
<name>A0A4Y2J004_ARAVE</name>
<organism evidence="2 3">
    <name type="scientific">Araneus ventricosus</name>
    <name type="common">Orbweaver spider</name>
    <name type="synonym">Epeira ventricosa</name>
    <dbReference type="NCBI Taxonomy" id="182803"/>
    <lineage>
        <taxon>Eukaryota</taxon>
        <taxon>Metazoa</taxon>
        <taxon>Ecdysozoa</taxon>
        <taxon>Arthropoda</taxon>
        <taxon>Chelicerata</taxon>
        <taxon>Arachnida</taxon>
        <taxon>Araneae</taxon>
        <taxon>Araneomorphae</taxon>
        <taxon>Entelegynae</taxon>
        <taxon>Araneoidea</taxon>
        <taxon>Araneidae</taxon>
        <taxon>Araneus</taxon>
    </lineage>
</organism>
<comment type="caution">
    <text evidence="2">The sequence shown here is derived from an EMBL/GenBank/DDBJ whole genome shotgun (WGS) entry which is preliminary data.</text>
</comment>
<dbReference type="EMBL" id="BGPR01003085">
    <property type="protein sequence ID" value="GBM83493.1"/>
    <property type="molecule type" value="Genomic_DNA"/>
</dbReference>
<reference evidence="2 3" key="1">
    <citation type="journal article" date="2019" name="Sci. Rep.">
        <title>Orb-weaving spider Araneus ventricosus genome elucidates the spidroin gene catalogue.</title>
        <authorList>
            <person name="Kono N."/>
            <person name="Nakamura H."/>
            <person name="Ohtoshi R."/>
            <person name="Moran D.A.P."/>
            <person name="Shinohara A."/>
            <person name="Yoshida Y."/>
            <person name="Fujiwara M."/>
            <person name="Mori M."/>
            <person name="Tomita M."/>
            <person name="Arakawa K."/>
        </authorList>
    </citation>
    <scope>NUCLEOTIDE SEQUENCE [LARGE SCALE GENOMIC DNA]</scope>
</reference>
<proteinExistence type="predicted"/>
<evidence type="ECO:0000256" key="1">
    <source>
        <dbReference type="SAM" id="MobiDB-lite"/>
    </source>
</evidence>
<evidence type="ECO:0000313" key="2">
    <source>
        <dbReference type="EMBL" id="GBM83493.1"/>
    </source>
</evidence>
<accession>A0A4Y2J004</accession>
<evidence type="ECO:0000313" key="3">
    <source>
        <dbReference type="Proteomes" id="UP000499080"/>
    </source>
</evidence>
<gene>
    <name evidence="2" type="ORF">AVEN_199585_1</name>
</gene>